<feature type="compositionally biased region" description="Polar residues" evidence="1">
    <location>
        <begin position="276"/>
        <end position="297"/>
    </location>
</feature>
<dbReference type="InterPro" id="IPR046535">
    <property type="entry name" value="DUF6600"/>
</dbReference>
<dbReference type="Proteomes" id="UP001168528">
    <property type="component" value="Unassembled WGS sequence"/>
</dbReference>
<keyword evidence="4" id="KW-1185">Reference proteome</keyword>
<dbReference type="Pfam" id="PF20245">
    <property type="entry name" value="DUF6600"/>
    <property type="match status" value="1"/>
</dbReference>
<comment type="caution">
    <text evidence="3">The sequence shown here is derived from an EMBL/GenBank/DDBJ whole genome shotgun (WGS) entry which is preliminary data.</text>
</comment>
<feature type="compositionally biased region" description="Basic and acidic residues" evidence="1">
    <location>
        <begin position="298"/>
        <end position="310"/>
    </location>
</feature>
<dbReference type="RefSeq" id="WP_302041708.1">
    <property type="nucleotide sequence ID" value="NZ_JAUKPO010000038.1"/>
</dbReference>
<evidence type="ECO:0000313" key="4">
    <source>
        <dbReference type="Proteomes" id="UP001168528"/>
    </source>
</evidence>
<sequence length="395" mass="45528">MKTAKRTGILGILLLWMCILASYQQAKAQGGGSISFQTFYDELAPYGQWVVHPQYGSVWIPAVEQDFRPYASNGHWIMTEYGNTWVSDYVWGWAPFHYGRWFYDDYDGWVWVPGDEWGPAWVAWRSGGGYYGWAPLGPGMNINVSINIPAIHWVFVPQIHIASPYIYRYCAPRPRIVHIYNRTVYIRNTYRYNNRVYVCGPYRHEIERTTRRTVPVHRIESTSRPGRPLSRNGSIAMYRPEVSSPRQVSGRETDHSQGNNRQTPGRADRNSRIESQETPYTQHTPANNPRGNSANQPRENRASNSREERNQGNAGRTGATSSSPDFTRESRSESRYEQPTRQPSTASRQRTPEPAQHRSQVSSESRSQRQPQTHGETSPRQRSSRTESEKARRNE</sequence>
<feature type="compositionally biased region" description="Basic and acidic residues" evidence="1">
    <location>
        <begin position="266"/>
        <end position="275"/>
    </location>
</feature>
<feature type="region of interest" description="Disordered" evidence="1">
    <location>
        <begin position="213"/>
        <end position="395"/>
    </location>
</feature>
<accession>A0ABT8RHQ0</accession>
<feature type="compositionally biased region" description="Low complexity" evidence="1">
    <location>
        <begin position="357"/>
        <end position="372"/>
    </location>
</feature>
<keyword evidence="2" id="KW-0732">Signal</keyword>
<name>A0ABT8RHQ0_9BACT</name>
<feature type="signal peptide" evidence="2">
    <location>
        <begin position="1"/>
        <end position="28"/>
    </location>
</feature>
<evidence type="ECO:0000256" key="1">
    <source>
        <dbReference type="SAM" id="MobiDB-lite"/>
    </source>
</evidence>
<feature type="compositionally biased region" description="Basic and acidic residues" evidence="1">
    <location>
        <begin position="384"/>
        <end position="395"/>
    </location>
</feature>
<protein>
    <recommendedName>
        <fullName evidence="5">BcpO-related WXXGXW repeat protein</fullName>
    </recommendedName>
</protein>
<feature type="compositionally biased region" description="Polar residues" evidence="1">
    <location>
        <begin position="339"/>
        <end position="349"/>
    </location>
</feature>
<reference evidence="3" key="1">
    <citation type="submission" date="2023-07" db="EMBL/GenBank/DDBJ databases">
        <title>The genome sequence of Rhodocytophaga aerolata KACC 12507.</title>
        <authorList>
            <person name="Zhang X."/>
        </authorList>
    </citation>
    <scope>NUCLEOTIDE SEQUENCE</scope>
    <source>
        <strain evidence="3">KACC 12507</strain>
    </source>
</reference>
<feature type="compositionally biased region" description="Polar residues" evidence="1">
    <location>
        <begin position="311"/>
        <end position="325"/>
    </location>
</feature>
<feature type="compositionally biased region" description="Basic and acidic residues" evidence="1">
    <location>
        <begin position="326"/>
        <end position="338"/>
    </location>
</feature>
<dbReference type="EMBL" id="JAUKPO010000038">
    <property type="protein sequence ID" value="MDO1450909.1"/>
    <property type="molecule type" value="Genomic_DNA"/>
</dbReference>
<organism evidence="3 4">
    <name type="scientific">Rhodocytophaga aerolata</name>
    <dbReference type="NCBI Taxonomy" id="455078"/>
    <lineage>
        <taxon>Bacteria</taxon>
        <taxon>Pseudomonadati</taxon>
        <taxon>Bacteroidota</taxon>
        <taxon>Cytophagia</taxon>
        <taxon>Cytophagales</taxon>
        <taxon>Rhodocytophagaceae</taxon>
        <taxon>Rhodocytophaga</taxon>
    </lineage>
</organism>
<evidence type="ECO:0000256" key="2">
    <source>
        <dbReference type="SAM" id="SignalP"/>
    </source>
</evidence>
<evidence type="ECO:0000313" key="3">
    <source>
        <dbReference type="EMBL" id="MDO1450909.1"/>
    </source>
</evidence>
<evidence type="ECO:0008006" key="5">
    <source>
        <dbReference type="Google" id="ProtNLM"/>
    </source>
</evidence>
<proteinExistence type="predicted"/>
<feature type="chain" id="PRO_5045919167" description="BcpO-related WXXGXW repeat protein" evidence="2">
    <location>
        <begin position="29"/>
        <end position="395"/>
    </location>
</feature>
<gene>
    <name evidence="3" type="ORF">Q0590_31835</name>
</gene>